<reference evidence="2" key="1">
    <citation type="journal article" date="2023" name="G3 (Bethesda)">
        <title>Genome assembly and association tests identify interacting loci associated with vigor, precocity, and sex in interspecific pistachio rootstocks.</title>
        <authorList>
            <person name="Palmer W."/>
            <person name="Jacygrad E."/>
            <person name="Sagayaradj S."/>
            <person name="Cavanaugh K."/>
            <person name="Han R."/>
            <person name="Bertier L."/>
            <person name="Beede B."/>
            <person name="Kafkas S."/>
            <person name="Golino D."/>
            <person name="Preece J."/>
            <person name="Michelmore R."/>
        </authorList>
    </citation>
    <scope>NUCLEOTIDE SEQUENCE [LARGE SCALE GENOMIC DNA]</scope>
</reference>
<protein>
    <submittedName>
        <fullName evidence="1">Uncharacterized protein</fullName>
    </submittedName>
</protein>
<comment type="caution">
    <text evidence="1">The sequence shown here is derived from an EMBL/GenBank/DDBJ whole genome shotgun (WGS) entry which is preliminary data.</text>
</comment>
<accession>A0ACC0XQ19</accession>
<dbReference type="Proteomes" id="UP001163603">
    <property type="component" value="Chromosome 11"/>
</dbReference>
<evidence type="ECO:0000313" key="2">
    <source>
        <dbReference type="Proteomes" id="UP001163603"/>
    </source>
</evidence>
<organism evidence="1 2">
    <name type="scientific">Pistacia integerrima</name>
    <dbReference type="NCBI Taxonomy" id="434235"/>
    <lineage>
        <taxon>Eukaryota</taxon>
        <taxon>Viridiplantae</taxon>
        <taxon>Streptophyta</taxon>
        <taxon>Embryophyta</taxon>
        <taxon>Tracheophyta</taxon>
        <taxon>Spermatophyta</taxon>
        <taxon>Magnoliopsida</taxon>
        <taxon>eudicotyledons</taxon>
        <taxon>Gunneridae</taxon>
        <taxon>Pentapetalae</taxon>
        <taxon>rosids</taxon>
        <taxon>malvids</taxon>
        <taxon>Sapindales</taxon>
        <taxon>Anacardiaceae</taxon>
        <taxon>Pistacia</taxon>
    </lineage>
</organism>
<evidence type="ECO:0000313" key="1">
    <source>
        <dbReference type="EMBL" id="KAJ0020773.1"/>
    </source>
</evidence>
<gene>
    <name evidence="1" type="ORF">Pint_32802</name>
</gene>
<sequence>MDTLFEGFPASMNEIKFDHHGSVSSYSNQNLVNGFKLNHDSIDHHPPILHTNPPSDPFPSWDSGSDGDSPDSSDHSTAVLKYISEILMEEDLEGKPCMLQDCLALQAEEKSFYDVLGQKYPPSPNHVLPSLRKYLENPDDKFPRSSSSTDSCDSYYSSTNLIDSPESTFLVPNMFSEMQIQSSNQFSGEVGEASNFILNLDSVVFAPKSSPPLHREEVLASSVRDGRQHSSTGSRGRKIDQREGSDELEEGRNNKLSALSLTEFEQSEMDEILLMCKSGNNESPSCSPGPNGSNRKPQQNGQLKGSNGRATRTKKKVYKGEVVDLWSLLTQCAQAVASNDQRSANELLKQIRQHSSAFGDGNQRLAHYFANGLEARLVGTQTPIYSHISNRASAADILKAYRVHVTSCPFTRMSFYMANRTIAKLVEKATRLHIIDFGICYGFQWPCLIQLLSERSDGPPMLRITGIELPQPGFRPAERVEETGRRLTSYCERFNVPFKYHVIAKKWETIKLEDLKIDRDEVTVVNCLYRMKNLPDDTMIDSSPRDTVLQLIKNINPDLFIHGIVNGAHNAPFFLTRFREALFYFSAFFDMYNVNVATEDEGRMLFEREVFGMDAVNTIACEGIERVERPETYKQWQVRSQRAGFRKLPLDQKIFETVRNKVKSKYHQDFIVDEDANWMLQGWKGRVIHALSFWKLVQD</sequence>
<name>A0ACC0XQ19_9ROSI</name>
<dbReference type="EMBL" id="CM047746">
    <property type="protein sequence ID" value="KAJ0020773.1"/>
    <property type="molecule type" value="Genomic_DNA"/>
</dbReference>
<keyword evidence="2" id="KW-1185">Reference proteome</keyword>
<proteinExistence type="predicted"/>